<name>A0A9Q0KTB5_9MAGN</name>
<organism evidence="1 2">
    <name type="scientific">Protea cynaroides</name>
    <dbReference type="NCBI Taxonomy" id="273540"/>
    <lineage>
        <taxon>Eukaryota</taxon>
        <taxon>Viridiplantae</taxon>
        <taxon>Streptophyta</taxon>
        <taxon>Embryophyta</taxon>
        <taxon>Tracheophyta</taxon>
        <taxon>Spermatophyta</taxon>
        <taxon>Magnoliopsida</taxon>
        <taxon>Proteales</taxon>
        <taxon>Proteaceae</taxon>
        <taxon>Protea</taxon>
    </lineage>
</organism>
<dbReference type="EMBL" id="JAMYWD010000003">
    <property type="protein sequence ID" value="KAJ4975976.1"/>
    <property type="molecule type" value="Genomic_DNA"/>
</dbReference>
<proteinExistence type="predicted"/>
<evidence type="ECO:0000313" key="2">
    <source>
        <dbReference type="Proteomes" id="UP001141806"/>
    </source>
</evidence>
<dbReference type="Proteomes" id="UP001141806">
    <property type="component" value="Unassembled WGS sequence"/>
</dbReference>
<comment type="caution">
    <text evidence="1">The sequence shown here is derived from an EMBL/GenBank/DDBJ whole genome shotgun (WGS) entry which is preliminary data.</text>
</comment>
<evidence type="ECO:0000313" key="1">
    <source>
        <dbReference type="EMBL" id="KAJ4975976.1"/>
    </source>
</evidence>
<gene>
    <name evidence="1" type="ORF">NE237_001082</name>
</gene>
<accession>A0A9Q0KTB5</accession>
<protein>
    <submittedName>
        <fullName evidence="1">Uncharacterized protein</fullName>
    </submittedName>
</protein>
<keyword evidence="2" id="KW-1185">Reference proteome</keyword>
<dbReference type="AlphaFoldDB" id="A0A9Q0KTB5"/>
<sequence>MQGVASKETNYPTTTFMFPFTSLLTRHRLRIYATTIAPTMDIKSSDRYGALCEIQQKFSLVLISVRKTCSKQLHWQLSLLTAFAASDPIVAVFGRACISNDCTILSYLLIQYFVSRPKKASNDACQRARLGML</sequence>
<reference evidence="1" key="1">
    <citation type="journal article" date="2023" name="Plant J.">
        <title>The genome of the king protea, Protea cynaroides.</title>
        <authorList>
            <person name="Chang J."/>
            <person name="Duong T.A."/>
            <person name="Schoeman C."/>
            <person name="Ma X."/>
            <person name="Roodt D."/>
            <person name="Barker N."/>
            <person name="Li Z."/>
            <person name="Van de Peer Y."/>
            <person name="Mizrachi E."/>
        </authorList>
    </citation>
    <scope>NUCLEOTIDE SEQUENCE</scope>
    <source>
        <tissue evidence="1">Young leaves</tissue>
    </source>
</reference>